<evidence type="ECO:0008006" key="3">
    <source>
        <dbReference type="Google" id="ProtNLM"/>
    </source>
</evidence>
<gene>
    <name evidence="1" type="ORF">F6W96_31915</name>
</gene>
<accession>A0A6G9ZA78</accession>
<dbReference type="Gene3D" id="3.30.530.20">
    <property type="match status" value="1"/>
</dbReference>
<dbReference type="SUPFAM" id="SSF55961">
    <property type="entry name" value="Bet v1-like"/>
    <property type="match status" value="1"/>
</dbReference>
<sequence>MTRIFQTQSEIIIAAAADAIFDAATDPCLWRHTYPACVAVERGTAGPARVNDTFTEVVAVERDTIRVGWRVDTCRRPTRWIISSRTVIAPPIADFTATMTVSYCVAPAESGAPRLRRSMLTAVATDGRIPRALTDLFGETACHDAHLAEIKRRLERA</sequence>
<evidence type="ECO:0000313" key="1">
    <source>
        <dbReference type="EMBL" id="QIS22267.1"/>
    </source>
</evidence>
<reference evidence="1 2" key="1">
    <citation type="journal article" date="2019" name="ACS Chem. Biol.">
        <title>Identification and Mobilization of a Cryptic Antibiotic Biosynthesis Gene Locus from a Human-Pathogenic Nocardia Isolate.</title>
        <authorList>
            <person name="Herisse M."/>
            <person name="Ishida K."/>
            <person name="Porter J.L."/>
            <person name="Howden B."/>
            <person name="Hertweck C."/>
            <person name="Stinear T.P."/>
            <person name="Pidot S.J."/>
        </authorList>
    </citation>
    <scope>NUCLEOTIDE SEQUENCE [LARGE SCALE GENOMIC DNA]</scope>
    <source>
        <strain evidence="1 2">AUSMDU00012715</strain>
    </source>
</reference>
<name>A0A6G9ZA78_9NOCA</name>
<evidence type="ECO:0000313" key="2">
    <source>
        <dbReference type="Proteomes" id="UP000500953"/>
    </source>
</evidence>
<proteinExistence type="predicted"/>
<dbReference type="Proteomes" id="UP000500953">
    <property type="component" value="Chromosome"/>
</dbReference>
<organism evidence="1 2">
    <name type="scientific">Nocardia terpenica</name>
    <dbReference type="NCBI Taxonomy" id="455432"/>
    <lineage>
        <taxon>Bacteria</taxon>
        <taxon>Bacillati</taxon>
        <taxon>Actinomycetota</taxon>
        <taxon>Actinomycetes</taxon>
        <taxon>Mycobacteriales</taxon>
        <taxon>Nocardiaceae</taxon>
        <taxon>Nocardia</taxon>
    </lineage>
</organism>
<dbReference type="AlphaFoldDB" id="A0A6G9ZA78"/>
<dbReference type="RefSeq" id="WP_167489701.1">
    <property type="nucleotide sequence ID" value="NZ_CP046173.1"/>
</dbReference>
<dbReference type="InterPro" id="IPR023393">
    <property type="entry name" value="START-like_dom_sf"/>
</dbReference>
<dbReference type="EMBL" id="CP046173">
    <property type="protein sequence ID" value="QIS22267.1"/>
    <property type="molecule type" value="Genomic_DNA"/>
</dbReference>
<protein>
    <recommendedName>
        <fullName evidence="3">SRPBCC family protein</fullName>
    </recommendedName>
</protein>